<gene>
    <name evidence="1" type="ORF">GCM10010334_61680</name>
</gene>
<dbReference type="EMBL" id="BMVC01000014">
    <property type="protein sequence ID" value="GHD08407.1"/>
    <property type="molecule type" value="Genomic_DNA"/>
</dbReference>
<evidence type="ECO:0000313" key="1">
    <source>
        <dbReference type="EMBL" id="GHD08407.1"/>
    </source>
</evidence>
<dbReference type="Pfam" id="PF10604">
    <property type="entry name" value="Polyketide_cyc2"/>
    <property type="match status" value="1"/>
</dbReference>
<dbReference type="InterPro" id="IPR023393">
    <property type="entry name" value="START-like_dom_sf"/>
</dbReference>
<protein>
    <recommendedName>
        <fullName evidence="3">SRPBCC family protein</fullName>
    </recommendedName>
</protein>
<proteinExistence type="predicted"/>
<dbReference type="RefSeq" id="WP_189826073.1">
    <property type="nucleotide sequence ID" value="NZ_BMVC01000014.1"/>
</dbReference>
<organism evidence="1 2">
    <name type="scientific">Streptomyces finlayi</name>
    <dbReference type="NCBI Taxonomy" id="67296"/>
    <lineage>
        <taxon>Bacteria</taxon>
        <taxon>Bacillati</taxon>
        <taxon>Actinomycetota</taxon>
        <taxon>Actinomycetes</taxon>
        <taxon>Kitasatosporales</taxon>
        <taxon>Streptomycetaceae</taxon>
        <taxon>Streptomyces</taxon>
    </lineage>
</organism>
<name>A0A919CD34_9ACTN</name>
<reference evidence="1" key="1">
    <citation type="journal article" date="2014" name="Int. J. Syst. Evol. Microbiol.">
        <title>Complete genome sequence of Corynebacterium casei LMG S-19264T (=DSM 44701T), isolated from a smear-ripened cheese.</title>
        <authorList>
            <consortium name="US DOE Joint Genome Institute (JGI-PGF)"/>
            <person name="Walter F."/>
            <person name="Albersmeier A."/>
            <person name="Kalinowski J."/>
            <person name="Ruckert C."/>
        </authorList>
    </citation>
    <scope>NUCLEOTIDE SEQUENCE</scope>
    <source>
        <strain evidence="1">JCM 4637</strain>
    </source>
</reference>
<dbReference type="AlphaFoldDB" id="A0A919CD34"/>
<reference evidence="1" key="2">
    <citation type="submission" date="2020-09" db="EMBL/GenBank/DDBJ databases">
        <authorList>
            <person name="Sun Q."/>
            <person name="Ohkuma M."/>
        </authorList>
    </citation>
    <scope>NUCLEOTIDE SEQUENCE</scope>
    <source>
        <strain evidence="1">JCM 4637</strain>
    </source>
</reference>
<accession>A0A919CD34</accession>
<dbReference type="Proteomes" id="UP000638353">
    <property type="component" value="Unassembled WGS sequence"/>
</dbReference>
<sequence length="149" mass="16621">MPTEEFTRRVTVAGHEEQVFSHLSRPESYVGLSPLVIAVREVDTRDDAVRYVAVERFRLGPLRWDNPIRVTMSFPGPGRRIVSEVVSPGRVRLTSTVALAPDGPGTQVSETVRVTFPAPLRGLVVGQATKAQKYRLKELARRLDTDRVT</sequence>
<dbReference type="Gene3D" id="3.30.530.20">
    <property type="match status" value="1"/>
</dbReference>
<dbReference type="SUPFAM" id="SSF55961">
    <property type="entry name" value="Bet v1-like"/>
    <property type="match status" value="1"/>
</dbReference>
<evidence type="ECO:0000313" key="2">
    <source>
        <dbReference type="Proteomes" id="UP000638353"/>
    </source>
</evidence>
<evidence type="ECO:0008006" key="3">
    <source>
        <dbReference type="Google" id="ProtNLM"/>
    </source>
</evidence>
<comment type="caution">
    <text evidence="1">The sequence shown here is derived from an EMBL/GenBank/DDBJ whole genome shotgun (WGS) entry which is preliminary data.</text>
</comment>
<dbReference type="InterPro" id="IPR019587">
    <property type="entry name" value="Polyketide_cyclase/dehydratase"/>
</dbReference>